<dbReference type="GO" id="GO:0008168">
    <property type="term" value="F:methyltransferase activity"/>
    <property type="evidence" value="ECO:0007669"/>
    <property type="project" value="UniProtKB-KW"/>
</dbReference>
<evidence type="ECO:0000259" key="3">
    <source>
        <dbReference type="PROSITE" id="PS51668"/>
    </source>
</evidence>
<keyword evidence="4" id="KW-0808">Transferase</keyword>
<keyword evidence="1" id="KW-0949">S-adenosyl-L-methionine</keyword>
<dbReference type="PANTHER" id="PTHR12818">
    <property type="entry name" value="TRNA (ADENINE(37)-N6)-METHYLTRANSFERASE"/>
    <property type="match status" value="1"/>
</dbReference>
<feature type="domain" description="TsaA-like" evidence="3">
    <location>
        <begin position="26"/>
        <end position="161"/>
    </location>
</feature>
<accession>A0A3B0U2S9</accession>
<protein>
    <submittedName>
        <fullName evidence="4">tRNA (Adenine(37)-N6)-methyltransferase</fullName>
    </submittedName>
</protein>
<evidence type="ECO:0000313" key="4">
    <source>
        <dbReference type="EMBL" id="VAW18739.1"/>
    </source>
</evidence>
<gene>
    <name evidence="4" type="ORF">MNBD_ALPHA09-1625</name>
</gene>
<dbReference type="InterPro" id="IPR036414">
    <property type="entry name" value="YaeB_N_sf"/>
</dbReference>
<proteinExistence type="inferred from homology"/>
<dbReference type="AlphaFoldDB" id="A0A3B0U2S9"/>
<comment type="similarity">
    <text evidence="2">Belongs to the tRNA methyltransferase O family.</text>
</comment>
<dbReference type="InterPro" id="IPR040372">
    <property type="entry name" value="YaeB-like"/>
</dbReference>
<dbReference type="PROSITE" id="PS01318">
    <property type="entry name" value="TSAA_1"/>
    <property type="match status" value="1"/>
</dbReference>
<evidence type="ECO:0000256" key="2">
    <source>
        <dbReference type="ARBA" id="ARBA00033753"/>
    </source>
</evidence>
<organism evidence="4">
    <name type="scientific">hydrothermal vent metagenome</name>
    <dbReference type="NCBI Taxonomy" id="652676"/>
    <lineage>
        <taxon>unclassified sequences</taxon>
        <taxon>metagenomes</taxon>
        <taxon>ecological metagenomes</taxon>
    </lineage>
</organism>
<name>A0A3B0U2S9_9ZZZZ</name>
<dbReference type="PANTHER" id="PTHR12818:SF0">
    <property type="entry name" value="TRNA (ADENINE(37)-N6)-METHYLTRANSFERASE"/>
    <property type="match status" value="1"/>
</dbReference>
<dbReference type="SUPFAM" id="SSF118196">
    <property type="entry name" value="YaeB-like"/>
    <property type="match status" value="1"/>
</dbReference>
<dbReference type="Gene3D" id="2.40.30.70">
    <property type="entry name" value="YaeB-like"/>
    <property type="match status" value="1"/>
</dbReference>
<dbReference type="Pfam" id="PF01980">
    <property type="entry name" value="TrmO_N"/>
    <property type="match status" value="1"/>
</dbReference>
<dbReference type="EMBL" id="UOEM01000118">
    <property type="protein sequence ID" value="VAW18739.1"/>
    <property type="molecule type" value="Genomic_DNA"/>
</dbReference>
<dbReference type="PROSITE" id="PS51668">
    <property type="entry name" value="TSAA_2"/>
    <property type="match status" value="1"/>
</dbReference>
<evidence type="ECO:0000256" key="1">
    <source>
        <dbReference type="ARBA" id="ARBA00022691"/>
    </source>
</evidence>
<dbReference type="InterPro" id="IPR023370">
    <property type="entry name" value="TrmO-like_N"/>
</dbReference>
<dbReference type="InterPro" id="IPR023368">
    <property type="entry name" value="UPF0066_cons_site"/>
</dbReference>
<reference evidence="4" key="1">
    <citation type="submission" date="2018-06" db="EMBL/GenBank/DDBJ databases">
        <authorList>
            <person name="Zhirakovskaya E."/>
        </authorList>
    </citation>
    <scope>NUCLEOTIDE SEQUENCE</scope>
</reference>
<dbReference type="InterPro" id="IPR036413">
    <property type="entry name" value="YaeB-like_sf"/>
</dbReference>
<keyword evidence="4" id="KW-0489">Methyltransferase</keyword>
<dbReference type="GO" id="GO:0032259">
    <property type="term" value="P:methylation"/>
    <property type="evidence" value="ECO:0007669"/>
    <property type="project" value="UniProtKB-KW"/>
</dbReference>
<sequence>MAEGGDIRDGEIQLDFDPAQRTEAGVTFIGHIRSDWSRGNSPRNITQARDDGGGNARIELAPGYAMGLQGLDIGRPVWVLYWMDRGRRDLIVQSPRHTPELRGVFALRSPARPNPIAMAAVIITSINHQTGVIGIDATDAFDRTPVVDIKPWMAGIDVPPAG</sequence>